<dbReference type="NCBIfam" id="TIGR02032">
    <property type="entry name" value="GG-red-SF"/>
    <property type="match status" value="1"/>
</dbReference>
<proteinExistence type="predicted"/>
<dbReference type="Gene3D" id="3.50.50.60">
    <property type="entry name" value="FAD/NAD(P)-binding domain"/>
    <property type="match status" value="1"/>
</dbReference>
<dbReference type="InterPro" id="IPR011777">
    <property type="entry name" value="Geranylgeranyl_Rdtase_fam"/>
</dbReference>
<dbReference type="RefSeq" id="WP_194028294.1">
    <property type="nucleotide sequence ID" value="NZ_JADEWZ010000005.1"/>
</dbReference>
<dbReference type="PANTHER" id="PTHR42685:SF22">
    <property type="entry name" value="CONDITIONED MEDIUM FACTOR RECEPTOR 1"/>
    <property type="match status" value="1"/>
</dbReference>
<comment type="caution">
    <text evidence="2">The sequence shown here is derived from an EMBL/GenBank/DDBJ whole genome shotgun (WGS) entry which is preliminary data.</text>
</comment>
<dbReference type="PRINTS" id="PR00420">
    <property type="entry name" value="RNGMNOXGNASE"/>
</dbReference>
<dbReference type="PANTHER" id="PTHR42685">
    <property type="entry name" value="GERANYLGERANYL DIPHOSPHATE REDUCTASE"/>
    <property type="match status" value="1"/>
</dbReference>
<dbReference type="InterPro" id="IPR050407">
    <property type="entry name" value="Geranylgeranyl_reductase"/>
</dbReference>
<evidence type="ECO:0000259" key="1">
    <source>
        <dbReference type="Pfam" id="PF01494"/>
    </source>
</evidence>
<organism evidence="2 3">
    <name type="scientific">Lusitaniella coriacea LEGE 07157</name>
    <dbReference type="NCBI Taxonomy" id="945747"/>
    <lineage>
        <taxon>Bacteria</taxon>
        <taxon>Bacillati</taxon>
        <taxon>Cyanobacteriota</taxon>
        <taxon>Cyanophyceae</taxon>
        <taxon>Spirulinales</taxon>
        <taxon>Lusitaniellaceae</taxon>
        <taxon>Lusitaniella</taxon>
    </lineage>
</organism>
<dbReference type="AlphaFoldDB" id="A0A8J7B898"/>
<feature type="domain" description="FAD-binding" evidence="1">
    <location>
        <begin position="3"/>
        <end position="297"/>
    </location>
</feature>
<gene>
    <name evidence="2" type="ORF">IQ249_04780</name>
</gene>
<dbReference type="SUPFAM" id="SSF51905">
    <property type="entry name" value="FAD/NAD(P)-binding domain"/>
    <property type="match status" value="1"/>
</dbReference>
<dbReference type="EMBL" id="JADEWZ010000005">
    <property type="protein sequence ID" value="MBE9115210.1"/>
    <property type="molecule type" value="Genomic_DNA"/>
</dbReference>
<reference evidence="2" key="1">
    <citation type="submission" date="2020-10" db="EMBL/GenBank/DDBJ databases">
        <authorList>
            <person name="Castelo-Branco R."/>
            <person name="Eusebio N."/>
            <person name="Adriana R."/>
            <person name="Vieira A."/>
            <person name="Brugerolle De Fraissinette N."/>
            <person name="Rezende De Castro R."/>
            <person name="Schneider M.P."/>
            <person name="Vasconcelos V."/>
            <person name="Leao P.N."/>
        </authorList>
    </citation>
    <scope>NUCLEOTIDE SEQUENCE</scope>
    <source>
        <strain evidence="2">LEGE 07157</strain>
    </source>
</reference>
<dbReference type="InterPro" id="IPR036188">
    <property type="entry name" value="FAD/NAD-bd_sf"/>
</dbReference>
<dbReference type="GO" id="GO:0071949">
    <property type="term" value="F:FAD binding"/>
    <property type="evidence" value="ECO:0007669"/>
    <property type="project" value="InterPro"/>
</dbReference>
<evidence type="ECO:0000313" key="3">
    <source>
        <dbReference type="Proteomes" id="UP000654482"/>
    </source>
</evidence>
<dbReference type="Proteomes" id="UP000654482">
    <property type="component" value="Unassembled WGS sequence"/>
</dbReference>
<dbReference type="Pfam" id="PF01494">
    <property type="entry name" value="FAD_binding_3"/>
    <property type="match status" value="1"/>
</dbReference>
<accession>A0A8J7B898</accession>
<name>A0A8J7B898_9CYAN</name>
<keyword evidence="3" id="KW-1185">Reference proteome</keyword>
<protein>
    <submittedName>
        <fullName evidence="2">Geranylgeranyl reductase family protein</fullName>
    </submittedName>
</protein>
<dbReference type="InterPro" id="IPR002938">
    <property type="entry name" value="FAD-bd"/>
</dbReference>
<evidence type="ECO:0000313" key="2">
    <source>
        <dbReference type="EMBL" id="MBE9115210.1"/>
    </source>
</evidence>
<sequence length="376" mass="40496">MLDCIIVGSGPAGGAAAYHLAKNGHSVLVLEKETLPRYKPCGGGVSPAVAQWFDFDFAPAISTTVSKVNYTWTLSDPVEVKLTTEPMWMVRRDVFDGFLLEKAKEQGAQVQDGAAVSALEFKNGAWQVTTSQGNWAARYLIAADGVQGPCAELLGFKAPKTVLAAVLEVEAPPTKPDAAQFDFGSLKNGFIWNFPKTERFTISAGLMGTHKGKAKELQKQLMNYASQIGVDVSQAEYYEHPLNLWSEKRALHTQNALLAGDAAGVADPLLAEGIRPAIFTGVKAAEAIDRAIAGNADAIAQYTQTIADEWGQDMTLAQRLSGLFFKFPKIAYKVGVKRPAAAQVMSRILCGELRYGDVTEQAVKILKRSFLPGQGG</sequence>
<dbReference type="GO" id="GO:0016628">
    <property type="term" value="F:oxidoreductase activity, acting on the CH-CH group of donors, NAD or NADP as acceptor"/>
    <property type="evidence" value="ECO:0007669"/>
    <property type="project" value="InterPro"/>
</dbReference>